<proteinExistence type="predicted"/>
<dbReference type="AlphaFoldDB" id="A0A0K2TFZ5"/>
<reference evidence="2" key="1">
    <citation type="submission" date="2014-05" db="EMBL/GenBank/DDBJ databases">
        <authorList>
            <person name="Chronopoulou M."/>
        </authorList>
    </citation>
    <scope>NUCLEOTIDE SEQUENCE</scope>
    <source>
        <tissue evidence="2">Whole organism</tissue>
    </source>
</reference>
<feature type="region of interest" description="Disordered" evidence="1">
    <location>
        <begin position="1"/>
        <end position="25"/>
    </location>
</feature>
<protein>
    <submittedName>
        <fullName evidence="2">Uncharacterized protein</fullName>
    </submittedName>
</protein>
<dbReference type="EMBL" id="HACA01007151">
    <property type="protein sequence ID" value="CDW24512.1"/>
    <property type="molecule type" value="Transcribed_RNA"/>
</dbReference>
<accession>A0A0K2TFZ5</accession>
<name>A0A0K2TFZ5_LEPSM</name>
<organism evidence="2">
    <name type="scientific">Lepeophtheirus salmonis</name>
    <name type="common">Salmon louse</name>
    <name type="synonym">Caligus salmonis</name>
    <dbReference type="NCBI Taxonomy" id="72036"/>
    <lineage>
        <taxon>Eukaryota</taxon>
        <taxon>Metazoa</taxon>
        <taxon>Ecdysozoa</taxon>
        <taxon>Arthropoda</taxon>
        <taxon>Crustacea</taxon>
        <taxon>Multicrustacea</taxon>
        <taxon>Hexanauplia</taxon>
        <taxon>Copepoda</taxon>
        <taxon>Siphonostomatoida</taxon>
        <taxon>Caligidae</taxon>
        <taxon>Lepeophtheirus</taxon>
    </lineage>
</organism>
<sequence length="94" mass="10626">MSGEEGAHKSCFPKSEKLSTSHCDDSQHYCRGRKLSLIDWQNLINRVPIVSRLVNGPIFSCLVVMLGENQILWFLASISIMNEPILVNCSSFER</sequence>
<evidence type="ECO:0000256" key="1">
    <source>
        <dbReference type="SAM" id="MobiDB-lite"/>
    </source>
</evidence>
<evidence type="ECO:0000313" key="2">
    <source>
        <dbReference type="EMBL" id="CDW24512.1"/>
    </source>
</evidence>